<dbReference type="GO" id="GO:0016740">
    <property type="term" value="F:transferase activity"/>
    <property type="evidence" value="ECO:0007669"/>
    <property type="project" value="UniProtKB-KW"/>
</dbReference>
<evidence type="ECO:0000313" key="3">
    <source>
        <dbReference type="Proteomes" id="UP000481030"/>
    </source>
</evidence>
<dbReference type="EMBL" id="WBOS01000003">
    <property type="protein sequence ID" value="KAB2336792.1"/>
    <property type="molecule type" value="Genomic_DNA"/>
</dbReference>
<dbReference type="Gene3D" id="1.25.40.10">
    <property type="entry name" value="Tetratricopeptide repeat domain"/>
    <property type="match status" value="1"/>
</dbReference>
<gene>
    <name evidence="2" type="ORF">F7731_10610</name>
</gene>
<dbReference type="Proteomes" id="UP000481030">
    <property type="component" value="Unassembled WGS sequence"/>
</dbReference>
<dbReference type="Pfam" id="PF00535">
    <property type="entry name" value="Glycos_transf_2"/>
    <property type="match status" value="1"/>
</dbReference>
<feature type="domain" description="Glycosyltransferase 2-like" evidence="1">
    <location>
        <begin position="5"/>
        <end position="124"/>
    </location>
</feature>
<keyword evidence="2" id="KW-0808">Transferase</keyword>
<name>A0A6L3VB99_9BACI</name>
<dbReference type="Gene3D" id="3.90.550.10">
    <property type="entry name" value="Spore Coat Polysaccharide Biosynthesis Protein SpsA, Chain A"/>
    <property type="match status" value="1"/>
</dbReference>
<dbReference type="InterPro" id="IPR001173">
    <property type="entry name" value="Glyco_trans_2-like"/>
</dbReference>
<proteinExistence type="predicted"/>
<dbReference type="PANTHER" id="PTHR43630:SF2">
    <property type="entry name" value="GLYCOSYLTRANSFERASE"/>
    <property type="match status" value="1"/>
</dbReference>
<dbReference type="InterPro" id="IPR029044">
    <property type="entry name" value="Nucleotide-diphossugar_trans"/>
</dbReference>
<comment type="caution">
    <text evidence="2">The sequence shown here is derived from an EMBL/GenBank/DDBJ whole genome shotgun (WGS) entry which is preliminary data.</text>
</comment>
<accession>A0A6L3VB99</accession>
<dbReference type="SUPFAM" id="SSF81901">
    <property type="entry name" value="HCP-like"/>
    <property type="match status" value="1"/>
</dbReference>
<organism evidence="2 3">
    <name type="scientific">Cytobacillus depressus</name>
    <dbReference type="NCBI Taxonomy" id="1602942"/>
    <lineage>
        <taxon>Bacteria</taxon>
        <taxon>Bacillati</taxon>
        <taxon>Bacillota</taxon>
        <taxon>Bacilli</taxon>
        <taxon>Bacillales</taxon>
        <taxon>Bacillaceae</taxon>
        <taxon>Cytobacillus</taxon>
    </lineage>
</organism>
<dbReference type="CDD" id="cd02511">
    <property type="entry name" value="Beta4Glucosyltransferase"/>
    <property type="match status" value="1"/>
</dbReference>
<reference evidence="2 3" key="1">
    <citation type="journal article" date="2016" name="Antonie Van Leeuwenhoek">
        <title>Bacillus depressus sp. nov., isolated from soil of a sunflower field.</title>
        <authorList>
            <person name="Wei X."/>
            <person name="Xin D."/>
            <person name="Xin Y."/>
            <person name="Zhang H."/>
            <person name="Wang T."/>
            <person name="Zhang J."/>
        </authorList>
    </citation>
    <scope>NUCLEOTIDE SEQUENCE [LARGE SCALE GENOMIC DNA]</scope>
    <source>
        <strain evidence="2 3">BZ1</strain>
    </source>
</reference>
<sequence length="354" mass="41029">MPNISLVMIVKNEEVHLEDCLDSVKHYVNEIVIVDTGSTDNTIEIAKTYGAKVYGYTWTNDFADARNFALSKSTLDWNLILDADEQITSWDKDKVNSLLKDLNFIGKVDIKSNFLQNNEERFSQNFISRLLPKGASYFGRIHEQVVSDLPRIDLPIEVFHTGYFQTDKSERNLAILNEELTCFPNNSYILYQLARQYKTMNLYEDAFNFFRESFLIADRSEGYFTDLVVNYIYTLIELKQYYPGFEIIDQLNVPLGSSPDFQFVCGIFYMNFVLSDVAKNMDFLPLIERAYLTCLVLGEQKEREIVVGTGSYLAAYNLGVYYEMLNQKEKAKYYYNISSAQNYSPAEIRLKPLK</sequence>
<dbReference type="PANTHER" id="PTHR43630">
    <property type="entry name" value="POLY-BETA-1,6-N-ACETYL-D-GLUCOSAMINE SYNTHASE"/>
    <property type="match status" value="1"/>
</dbReference>
<dbReference type="OrthoDB" id="9815923at2"/>
<dbReference type="SUPFAM" id="SSF53448">
    <property type="entry name" value="Nucleotide-diphospho-sugar transferases"/>
    <property type="match status" value="1"/>
</dbReference>
<dbReference type="AlphaFoldDB" id="A0A6L3VB99"/>
<keyword evidence="3" id="KW-1185">Reference proteome</keyword>
<dbReference type="InterPro" id="IPR011990">
    <property type="entry name" value="TPR-like_helical_dom_sf"/>
</dbReference>
<protein>
    <submittedName>
        <fullName evidence="2">Glycosyltransferase family 2 protein</fullName>
    </submittedName>
</protein>
<evidence type="ECO:0000259" key="1">
    <source>
        <dbReference type="Pfam" id="PF00535"/>
    </source>
</evidence>
<evidence type="ECO:0000313" key="2">
    <source>
        <dbReference type="EMBL" id="KAB2336792.1"/>
    </source>
</evidence>